<dbReference type="EMBL" id="OX458333">
    <property type="protein sequence ID" value="CAI8944484.1"/>
    <property type="molecule type" value="Genomic_DNA"/>
</dbReference>
<dbReference type="PANTHER" id="PTHR37422">
    <property type="entry name" value="TEICHURONIC ACID BIOSYNTHESIS PROTEIN TUAE"/>
    <property type="match status" value="1"/>
</dbReference>
<feature type="transmembrane region" description="Helical" evidence="5">
    <location>
        <begin position="140"/>
        <end position="158"/>
    </location>
</feature>
<keyword evidence="4 5" id="KW-0472">Membrane</keyword>
<evidence type="ECO:0000313" key="8">
    <source>
        <dbReference type="Proteomes" id="UP001162030"/>
    </source>
</evidence>
<feature type="transmembrane region" description="Helical" evidence="5">
    <location>
        <begin position="215"/>
        <end position="231"/>
    </location>
</feature>
<dbReference type="GO" id="GO:0016874">
    <property type="term" value="F:ligase activity"/>
    <property type="evidence" value="ECO:0007669"/>
    <property type="project" value="UniProtKB-KW"/>
</dbReference>
<feature type="transmembrane region" description="Helical" evidence="5">
    <location>
        <begin position="170"/>
        <end position="186"/>
    </location>
</feature>
<evidence type="ECO:0000259" key="6">
    <source>
        <dbReference type="Pfam" id="PF04932"/>
    </source>
</evidence>
<evidence type="ECO:0000313" key="7">
    <source>
        <dbReference type="EMBL" id="CAI8944484.1"/>
    </source>
</evidence>
<accession>A0ABM9I7Q7</accession>
<reference evidence="7 8" key="1">
    <citation type="submission" date="2023-03" db="EMBL/GenBank/DDBJ databases">
        <authorList>
            <person name="Pearce D."/>
        </authorList>
    </citation>
    <scope>NUCLEOTIDE SEQUENCE [LARGE SCALE GENOMIC DNA]</scope>
    <source>
        <strain evidence="7">Msz</strain>
    </source>
</reference>
<evidence type="ECO:0000256" key="2">
    <source>
        <dbReference type="ARBA" id="ARBA00022692"/>
    </source>
</evidence>
<sequence>MFPFERVQARGLMTAITKTASHLPGLTTGFSAVLLTVAVYGCAVSLLFGWGMVPIFLYVGAAGILARLFLTPRQFTIDRPMALLLALVVVIVVQGYLMSPYPTDLRFLKHLSWPLAVVAGATMLPERLGGKLQLTHSPVVAVLALLYVVAQWVAFSVYPDAFGLFSNPHFPALYCVLTLPILLYFAVAVGGPWRWVFILASLGDMLLLLKTQSRPGFLALTASALALVPLLSGRQRRVVLAAVLAVPVLLFVTGVYGFDARMADLFGNLTREERVAIWTETLALQSASSGPEWVFGHGFGAFLQDYQTVSSFHGIVDFSFPHNFLLEWLYSHGVVGFVLLVAAYSLFLAKLAVHTAKSVDPDRRRFGMLLIAVTTAHLTHSFFTLPFFSKSTLYPLSLVLGVGLRFLKDRRADG</sequence>
<comment type="subcellular location">
    <subcellularLocation>
        <location evidence="1">Membrane</location>
        <topology evidence="1">Multi-pass membrane protein</topology>
    </subcellularLocation>
</comment>
<keyword evidence="7" id="KW-0436">Ligase</keyword>
<feature type="transmembrane region" description="Helical" evidence="5">
    <location>
        <begin position="21"/>
        <end position="41"/>
    </location>
</feature>
<organism evidence="7 8">
    <name type="scientific">Methylocaldum szegediense</name>
    <dbReference type="NCBI Taxonomy" id="73780"/>
    <lineage>
        <taxon>Bacteria</taxon>
        <taxon>Pseudomonadati</taxon>
        <taxon>Pseudomonadota</taxon>
        <taxon>Gammaproteobacteria</taxon>
        <taxon>Methylococcales</taxon>
        <taxon>Methylococcaceae</taxon>
        <taxon>Methylocaldum</taxon>
    </lineage>
</organism>
<evidence type="ECO:0000256" key="5">
    <source>
        <dbReference type="SAM" id="Phobius"/>
    </source>
</evidence>
<evidence type="ECO:0000256" key="4">
    <source>
        <dbReference type="ARBA" id="ARBA00023136"/>
    </source>
</evidence>
<name>A0ABM9I7Q7_9GAMM</name>
<feature type="transmembrane region" description="Helical" evidence="5">
    <location>
        <begin position="329"/>
        <end position="353"/>
    </location>
</feature>
<gene>
    <name evidence="7" type="ORF">MSZNOR_4313</name>
</gene>
<feature type="transmembrane region" description="Helical" evidence="5">
    <location>
        <begin position="47"/>
        <end position="70"/>
    </location>
</feature>
<feature type="domain" description="O-antigen ligase-related" evidence="6">
    <location>
        <begin position="206"/>
        <end position="341"/>
    </location>
</feature>
<dbReference type="InterPro" id="IPR007016">
    <property type="entry name" value="O-antigen_ligase-rel_domated"/>
</dbReference>
<feature type="transmembrane region" description="Helical" evidence="5">
    <location>
        <begin position="365"/>
        <end position="385"/>
    </location>
</feature>
<dbReference type="PANTHER" id="PTHR37422:SF13">
    <property type="entry name" value="LIPOPOLYSACCHARIDE BIOSYNTHESIS PROTEIN PA4999-RELATED"/>
    <property type="match status" value="1"/>
</dbReference>
<keyword evidence="8" id="KW-1185">Reference proteome</keyword>
<evidence type="ECO:0000256" key="3">
    <source>
        <dbReference type="ARBA" id="ARBA00022989"/>
    </source>
</evidence>
<feature type="transmembrane region" description="Helical" evidence="5">
    <location>
        <begin position="238"/>
        <end position="258"/>
    </location>
</feature>
<dbReference type="Proteomes" id="UP001162030">
    <property type="component" value="Chromosome"/>
</dbReference>
<proteinExistence type="predicted"/>
<dbReference type="Pfam" id="PF04932">
    <property type="entry name" value="Wzy_C"/>
    <property type="match status" value="1"/>
</dbReference>
<feature type="transmembrane region" description="Helical" evidence="5">
    <location>
        <begin position="82"/>
        <end position="99"/>
    </location>
</feature>
<keyword evidence="3 5" id="KW-1133">Transmembrane helix</keyword>
<protein>
    <submittedName>
        <fullName evidence="7">O-antigen ligase</fullName>
    </submittedName>
</protein>
<dbReference type="InterPro" id="IPR051533">
    <property type="entry name" value="WaaL-like"/>
</dbReference>
<keyword evidence="2 5" id="KW-0812">Transmembrane</keyword>
<evidence type="ECO:0000256" key="1">
    <source>
        <dbReference type="ARBA" id="ARBA00004141"/>
    </source>
</evidence>